<keyword evidence="1" id="KW-0472">Membrane</keyword>
<dbReference type="KEGG" id="dsc:ABOD76_19135"/>
<keyword evidence="1" id="KW-0812">Transmembrane</keyword>
<dbReference type="EMBL" id="CP158299">
    <property type="protein sequence ID" value="XBV85519.1"/>
    <property type="molecule type" value="Genomic_DNA"/>
</dbReference>
<organism evidence="2">
    <name type="scientific">Deinococcus sonorensis KR-87</name>
    <dbReference type="NCBI Taxonomy" id="694439"/>
    <lineage>
        <taxon>Bacteria</taxon>
        <taxon>Thermotogati</taxon>
        <taxon>Deinococcota</taxon>
        <taxon>Deinococci</taxon>
        <taxon>Deinococcales</taxon>
        <taxon>Deinococcaceae</taxon>
        <taxon>Deinococcus</taxon>
    </lineage>
</organism>
<feature type="transmembrane region" description="Helical" evidence="1">
    <location>
        <begin position="57"/>
        <end position="76"/>
    </location>
</feature>
<dbReference type="AlphaFoldDB" id="A0AAU7UAL2"/>
<reference evidence="2" key="1">
    <citation type="submission" date="2024-06" db="EMBL/GenBank/DDBJ databases">
        <title>Draft Genome Sequence of Deinococcus sonorensis Type Strain KR-87, a Biofilm Producing Representative of the Genus Deinococcus.</title>
        <authorList>
            <person name="Boren L.S."/>
            <person name="Grosso R.A."/>
            <person name="Hugenberg-Cox A.N."/>
            <person name="Hill J.T.E."/>
            <person name="Albert C.M."/>
            <person name="Tuohy J.M."/>
        </authorList>
    </citation>
    <scope>NUCLEOTIDE SEQUENCE</scope>
    <source>
        <strain evidence="2">KR-87</strain>
    </source>
</reference>
<dbReference type="RefSeq" id="WP_350243556.1">
    <property type="nucleotide sequence ID" value="NZ_CP158299.1"/>
</dbReference>
<sequence length="85" mass="9441">MEQGMLTALIGPLLFAVLGGLYAYIYRPERRESLMATLVCFLLVGAYAYHKQPLEDLFLMLLAFALMVCGMFVHSLQRAAVQPGS</sequence>
<accession>A0AAU7UAL2</accession>
<evidence type="ECO:0000256" key="1">
    <source>
        <dbReference type="SAM" id="Phobius"/>
    </source>
</evidence>
<name>A0AAU7UAL2_9DEIO</name>
<feature type="transmembrane region" description="Helical" evidence="1">
    <location>
        <begin position="33"/>
        <end position="50"/>
    </location>
</feature>
<keyword evidence="1" id="KW-1133">Transmembrane helix</keyword>
<evidence type="ECO:0000313" key="2">
    <source>
        <dbReference type="EMBL" id="XBV85519.1"/>
    </source>
</evidence>
<proteinExistence type="predicted"/>
<gene>
    <name evidence="2" type="ORF">ABOD76_19135</name>
</gene>
<protein>
    <submittedName>
        <fullName evidence="2">Uncharacterized protein</fullName>
    </submittedName>
</protein>